<evidence type="ECO:0000313" key="12">
    <source>
        <dbReference type="Proteomes" id="UP000094501"/>
    </source>
</evidence>
<dbReference type="FunFam" id="3.40.190.10:FF:000086">
    <property type="entry name" value="Probable porphobilinogen deaminase"/>
    <property type="match status" value="1"/>
</dbReference>
<keyword evidence="6 8" id="KW-0627">Porphyrin biosynthesis</keyword>
<dbReference type="Gene3D" id="3.30.160.40">
    <property type="entry name" value="Porphobilinogen deaminase, C-terminal domain"/>
    <property type="match status" value="1"/>
</dbReference>
<dbReference type="AlphaFoldDB" id="A0A1E3W5T8"/>
<keyword evidence="5 8" id="KW-0808">Transferase</keyword>
<accession>A0A1E3W5T8</accession>
<name>A0A1E3W5T8_9HYPH</name>
<dbReference type="Gene3D" id="3.40.190.10">
    <property type="entry name" value="Periplasmic binding protein-like II"/>
    <property type="match status" value="2"/>
</dbReference>
<dbReference type="GO" id="GO:0006782">
    <property type="term" value="P:protoporphyrinogen IX biosynthetic process"/>
    <property type="evidence" value="ECO:0007669"/>
    <property type="project" value="UniProtKB-UniRule"/>
</dbReference>
<evidence type="ECO:0000256" key="4">
    <source>
        <dbReference type="ARBA" id="ARBA00011245"/>
    </source>
</evidence>
<dbReference type="InterPro" id="IPR022417">
    <property type="entry name" value="Porphobilin_deaminase_N"/>
</dbReference>
<evidence type="ECO:0000313" key="11">
    <source>
        <dbReference type="EMBL" id="ODS01126.1"/>
    </source>
</evidence>
<comment type="caution">
    <text evidence="11">The sequence shown here is derived from an EMBL/GenBank/DDBJ whole genome shotgun (WGS) entry which is preliminary data.</text>
</comment>
<evidence type="ECO:0000256" key="6">
    <source>
        <dbReference type="ARBA" id="ARBA00023244"/>
    </source>
</evidence>
<dbReference type="HAMAP" id="MF_00260">
    <property type="entry name" value="Porphobil_deam"/>
    <property type="match status" value="1"/>
</dbReference>
<evidence type="ECO:0000259" key="10">
    <source>
        <dbReference type="Pfam" id="PF03900"/>
    </source>
</evidence>
<evidence type="ECO:0000256" key="2">
    <source>
        <dbReference type="ARBA" id="ARBA00004735"/>
    </source>
</evidence>
<dbReference type="PIRSF" id="PIRSF001438">
    <property type="entry name" value="4pyrrol_synth_OHMeBilane_synth"/>
    <property type="match status" value="1"/>
</dbReference>
<feature type="domain" description="Porphobilinogen deaminase C-terminal" evidence="10">
    <location>
        <begin position="228"/>
        <end position="294"/>
    </location>
</feature>
<comment type="similarity">
    <text evidence="3 8">Belongs to the HMBS family.</text>
</comment>
<evidence type="ECO:0000256" key="1">
    <source>
        <dbReference type="ARBA" id="ARBA00002869"/>
    </source>
</evidence>
<dbReference type="PRINTS" id="PR00151">
    <property type="entry name" value="PORPHBDMNASE"/>
</dbReference>
<feature type="modified residue" description="S-(dipyrrolylmethanemethyl)cysteine" evidence="8">
    <location>
        <position position="243"/>
    </location>
</feature>
<dbReference type="STRING" id="1774968.AUC68_12170"/>
<protein>
    <recommendedName>
        <fullName evidence="8">Porphobilinogen deaminase</fullName>
        <shortName evidence="8">PBG</shortName>
        <ecNumber evidence="8">2.5.1.61</ecNumber>
    </recommendedName>
    <alternativeName>
        <fullName evidence="8">Hydroxymethylbilane synthase</fullName>
        <shortName evidence="8">HMBS</shortName>
    </alternativeName>
    <alternativeName>
        <fullName evidence="8">Pre-uroporphyrinogen synthase</fullName>
    </alternativeName>
</protein>
<comment type="miscellaneous">
    <text evidence="8">The porphobilinogen subunits are added to the dipyrromethane group.</text>
</comment>
<dbReference type="FunFam" id="3.40.190.10:FF:000101">
    <property type="entry name" value="Porphobilinogen deaminase, chloroplastic"/>
    <property type="match status" value="1"/>
</dbReference>
<evidence type="ECO:0000256" key="5">
    <source>
        <dbReference type="ARBA" id="ARBA00022679"/>
    </source>
</evidence>
<comment type="subunit">
    <text evidence="4 8">Monomer.</text>
</comment>
<keyword evidence="12" id="KW-1185">Reference proteome</keyword>
<dbReference type="PANTHER" id="PTHR11557:SF0">
    <property type="entry name" value="PORPHOBILINOGEN DEAMINASE"/>
    <property type="match status" value="1"/>
</dbReference>
<sequence length="308" mass="32413">MPASLPIGTRGSPLALWQAEHVRDRLSAHHGPERGAASLKVITTSGDRIQDKPLADFGGKGLFTKEIDEALLRGDIALAVHSTKDLPTQLPEGLCLAAVLPRADVRDAFLSPVAPSLAALPAGAVVGTSSLRRAAQVKRARPDLRVIDFRGNVQTRLRKLAEGVADATLLAKAGLDRLGLAEAATSVLSVEDMLPAVAQGAIGVVARTNDVQTRALLEPLNDATTQFAVRCERAFLAELDGSCRTPIAGLAAIEDGAIRFRGLILSPDGAEWHEVEMTGPVAEADAIGRQAGEDVRGRAGPTFLEKLM</sequence>
<dbReference type="Proteomes" id="UP000094501">
    <property type="component" value="Unassembled WGS sequence"/>
</dbReference>
<dbReference type="NCBIfam" id="TIGR00212">
    <property type="entry name" value="hemC"/>
    <property type="match status" value="1"/>
</dbReference>
<proteinExistence type="inferred from homology"/>
<dbReference type="SUPFAM" id="SSF54782">
    <property type="entry name" value="Porphobilinogen deaminase (hydroxymethylbilane synthase), C-terminal domain"/>
    <property type="match status" value="1"/>
</dbReference>
<dbReference type="PANTHER" id="PTHR11557">
    <property type="entry name" value="PORPHOBILINOGEN DEAMINASE"/>
    <property type="match status" value="1"/>
</dbReference>
<dbReference type="InterPro" id="IPR022419">
    <property type="entry name" value="Porphobilin_deaminase_cofac_BS"/>
</dbReference>
<dbReference type="GO" id="GO:0004418">
    <property type="term" value="F:hydroxymethylbilane synthase activity"/>
    <property type="evidence" value="ECO:0007669"/>
    <property type="project" value="UniProtKB-UniRule"/>
</dbReference>
<organism evidence="11 12">
    <name type="scientific">Methyloceanibacter methanicus</name>
    <dbReference type="NCBI Taxonomy" id="1774968"/>
    <lineage>
        <taxon>Bacteria</taxon>
        <taxon>Pseudomonadati</taxon>
        <taxon>Pseudomonadota</taxon>
        <taxon>Alphaproteobacteria</taxon>
        <taxon>Hyphomicrobiales</taxon>
        <taxon>Hyphomicrobiaceae</taxon>
        <taxon>Methyloceanibacter</taxon>
    </lineage>
</organism>
<dbReference type="SUPFAM" id="SSF53850">
    <property type="entry name" value="Periplasmic binding protein-like II"/>
    <property type="match status" value="1"/>
</dbReference>
<comment type="cofactor">
    <cofactor evidence="8">
        <name>dipyrromethane</name>
        <dbReference type="ChEBI" id="CHEBI:60342"/>
    </cofactor>
    <text evidence="8">Binds 1 dipyrromethane group covalently.</text>
</comment>
<dbReference type="GO" id="GO:0005737">
    <property type="term" value="C:cytoplasm"/>
    <property type="evidence" value="ECO:0007669"/>
    <property type="project" value="UniProtKB-UniRule"/>
</dbReference>
<evidence type="ECO:0000259" key="9">
    <source>
        <dbReference type="Pfam" id="PF01379"/>
    </source>
</evidence>
<dbReference type="InterPro" id="IPR000860">
    <property type="entry name" value="HemC"/>
</dbReference>
<evidence type="ECO:0000256" key="8">
    <source>
        <dbReference type="HAMAP-Rule" id="MF_00260"/>
    </source>
</evidence>
<dbReference type="RefSeq" id="WP_069435970.1">
    <property type="nucleotide sequence ID" value="NZ_LPWG01000002.1"/>
</dbReference>
<dbReference type="Pfam" id="PF01379">
    <property type="entry name" value="Porphobil_deam"/>
    <property type="match status" value="1"/>
</dbReference>
<dbReference type="PROSITE" id="PS00533">
    <property type="entry name" value="PORPHOBILINOGEN_DEAM"/>
    <property type="match status" value="1"/>
</dbReference>
<dbReference type="EC" id="2.5.1.61" evidence="8"/>
<feature type="domain" description="Porphobilinogen deaminase N-terminal" evidence="9">
    <location>
        <begin position="6"/>
        <end position="214"/>
    </location>
</feature>
<dbReference type="Pfam" id="PF03900">
    <property type="entry name" value="Porphobil_deamC"/>
    <property type="match status" value="1"/>
</dbReference>
<dbReference type="InterPro" id="IPR036803">
    <property type="entry name" value="Porphobilinogen_deaminase_C_sf"/>
</dbReference>
<dbReference type="UniPathway" id="UPA00251">
    <property type="reaction ID" value="UER00319"/>
</dbReference>
<evidence type="ECO:0000256" key="7">
    <source>
        <dbReference type="ARBA" id="ARBA00048169"/>
    </source>
</evidence>
<dbReference type="InterPro" id="IPR022418">
    <property type="entry name" value="Porphobilinogen_deaminase_C"/>
</dbReference>
<evidence type="ECO:0000256" key="3">
    <source>
        <dbReference type="ARBA" id="ARBA00005638"/>
    </source>
</evidence>
<comment type="catalytic activity">
    <reaction evidence="7 8">
        <text>4 porphobilinogen + H2O = hydroxymethylbilane + 4 NH4(+)</text>
        <dbReference type="Rhea" id="RHEA:13185"/>
        <dbReference type="ChEBI" id="CHEBI:15377"/>
        <dbReference type="ChEBI" id="CHEBI:28938"/>
        <dbReference type="ChEBI" id="CHEBI:57845"/>
        <dbReference type="ChEBI" id="CHEBI:58126"/>
        <dbReference type="EC" id="2.5.1.61"/>
    </reaction>
</comment>
<gene>
    <name evidence="8" type="primary">hemC</name>
    <name evidence="11" type="ORF">AUC68_12170</name>
</gene>
<dbReference type="EMBL" id="LPWG01000002">
    <property type="protein sequence ID" value="ODS01126.1"/>
    <property type="molecule type" value="Genomic_DNA"/>
</dbReference>
<comment type="function">
    <text evidence="1 8">Tetrapolymerization of the monopyrrole PBG into the hydroxymethylbilane pre-uroporphyrinogen in several discrete steps.</text>
</comment>
<reference evidence="11 12" key="1">
    <citation type="journal article" date="2016" name="Environ. Microbiol.">
        <title>New Methyloceanibacter diversity from North Sea sediments includes methanotroph containing solely the soluble methane monooxygenase.</title>
        <authorList>
            <person name="Vekeman B."/>
            <person name="Kerckhof F.M."/>
            <person name="Cremers G."/>
            <person name="de Vos P."/>
            <person name="Vandamme P."/>
            <person name="Boon N."/>
            <person name="Op den Camp H.J."/>
            <person name="Heylen K."/>
        </authorList>
    </citation>
    <scope>NUCLEOTIDE SEQUENCE [LARGE SCALE GENOMIC DNA]</scope>
    <source>
        <strain evidence="11 12">R-67174</strain>
    </source>
</reference>
<comment type="pathway">
    <text evidence="2">Porphyrin-containing compound metabolism; protoporphyrin-IX biosynthesis; coproporphyrinogen-III from 5-aminolevulinate: step 2/4.</text>
</comment>